<dbReference type="AlphaFoldDB" id="A0A8H2ZJG5"/>
<comment type="caution">
    <text evidence="13">The sequence shown here is derived from an EMBL/GenBank/DDBJ whole genome shotgun (WGS) entry which is preliminary data.</text>
</comment>
<evidence type="ECO:0000256" key="2">
    <source>
        <dbReference type="ARBA" id="ARBA00004164"/>
    </source>
</evidence>
<accession>A0A8H2ZJG5</accession>
<evidence type="ECO:0000256" key="5">
    <source>
        <dbReference type="ARBA" id="ARBA00022927"/>
    </source>
</evidence>
<comment type="cofactor">
    <cofactor evidence="1">
        <name>Cu(2+)</name>
        <dbReference type="ChEBI" id="CHEBI:29036"/>
    </cofactor>
</comment>
<evidence type="ECO:0000313" key="13">
    <source>
        <dbReference type="EMBL" id="CAB4257003.1"/>
    </source>
</evidence>
<dbReference type="PANTHER" id="PTHR21622">
    <property type="entry name" value="COILED-COIL-HELIX-COILED-COIL-HELIX DOMAIN CONTAINING 4"/>
    <property type="match status" value="1"/>
</dbReference>
<reference evidence="13 14" key="1">
    <citation type="submission" date="2020-05" db="EMBL/GenBank/DDBJ databases">
        <authorList>
            <person name="Casaregola S."/>
            <person name="Devillers H."/>
            <person name="Grondin C."/>
        </authorList>
    </citation>
    <scope>NUCLEOTIDE SEQUENCE [LARGE SCALE GENOMIC DNA]</scope>
    <source>
        <strain evidence="13 14">CLIB 1767</strain>
    </source>
</reference>
<feature type="transmembrane region" description="Helical" evidence="12">
    <location>
        <begin position="34"/>
        <end position="52"/>
    </location>
</feature>
<proteinExistence type="predicted"/>
<dbReference type="GO" id="GO:0045041">
    <property type="term" value="P:protein import into mitochondrial intermembrane space"/>
    <property type="evidence" value="ECO:0007669"/>
    <property type="project" value="InterPro"/>
</dbReference>
<evidence type="ECO:0000256" key="8">
    <source>
        <dbReference type="ARBA" id="ARBA00023128"/>
    </source>
</evidence>
<keyword evidence="12" id="KW-0472">Membrane</keyword>
<organism evidence="13 14">
    <name type="scientific">Maudiozyma barnettii</name>
    <dbReference type="NCBI Taxonomy" id="61262"/>
    <lineage>
        <taxon>Eukaryota</taxon>
        <taxon>Fungi</taxon>
        <taxon>Dikarya</taxon>
        <taxon>Ascomycota</taxon>
        <taxon>Saccharomycotina</taxon>
        <taxon>Saccharomycetes</taxon>
        <taxon>Saccharomycetales</taxon>
        <taxon>Saccharomycetaceae</taxon>
        <taxon>Maudiozyma</taxon>
    </lineage>
</organism>
<dbReference type="GO" id="GO:0005743">
    <property type="term" value="C:mitochondrial inner membrane"/>
    <property type="evidence" value="ECO:0007669"/>
    <property type="project" value="UniProtKB-SubCell"/>
</dbReference>
<comment type="subcellular location">
    <subcellularLocation>
        <location evidence="2">Mitochondrion inner membrane</location>
        <topology evidence="2">Single-pass type II membrane protein</topology>
        <orientation evidence="2">Intermembrane side</orientation>
    </subcellularLocation>
</comment>
<protein>
    <recommendedName>
        <fullName evidence="3">Mitochondrial intermembrane space import and assembly protein 40</fullName>
    </recommendedName>
    <alternativeName>
        <fullName evidence="11">Mitochondrial import inner membrane translocase TIM40</fullName>
    </alternativeName>
</protein>
<keyword evidence="12" id="KW-0812">Transmembrane</keyword>
<evidence type="ECO:0000313" key="14">
    <source>
        <dbReference type="Proteomes" id="UP000644660"/>
    </source>
</evidence>
<dbReference type="EMBL" id="CAEFZW010000013">
    <property type="protein sequence ID" value="CAB4257003.1"/>
    <property type="molecule type" value="Genomic_DNA"/>
</dbReference>
<dbReference type="PANTHER" id="PTHR21622:SF0">
    <property type="entry name" value="COILED-COIL-HELIX-COILED-COIL-HELIX DOMAIN CONTAINING 4"/>
    <property type="match status" value="1"/>
</dbReference>
<evidence type="ECO:0000256" key="6">
    <source>
        <dbReference type="ARBA" id="ARBA00023002"/>
    </source>
</evidence>
<keyword evidence="14" id="KW-1185">Reference proteome</keyword>
<dbReference type="GO" id="GO:0005758">
    <property type="term" value="C:mitochondrial intermembrane space"/>
    <property type="evidence" value="ECO:0007669"/>
    <property type="project" value="TreeGrafter"/>
</dbReference>
<evidence type="ECO:0000256" key="3">
    <source>
        <dbReference type="ARBA" id="ARBA00013714"/>
    </source>
</evidence>
<evidence type="ECO:0000256" key="1">
    <source>
        <dbReference type="ARBA" id="ARBA00001973"/>
    </source>
</evidence>
<keyword evidence="5" id="KW-0653">Protein transport</keyword>
<evidence type="ECO:0000256" key="10">
    <source>
        <dbReference type="ARBA" id="ARBA00023284"/>
    </source>
</evidence>
<dbReference type="GO" id="GO:0015035">
    <property type="term" value="F:protein-disulfide reductase activity"/>
    <property type="evidence" value="ECO:0007669"/>
    <property type="project" value="InterPro"/>
</dbReference>
<evidence type="ECO:0000256" key="7">
    <source>
        <dbReference type="ARBA" id="ARBA00023010"/>
    </source>
</evidence>
<gene>
    <name evidence="13" type="ORF">KABA2_13S00836</name>
</gene>
<name>A0A8H2ZJG5_9SACH</name>
<dbReference type="GeneID" id="64860111"/>
<sequence length="248" mass="28185">MLSIRTITSQLNKLYQLGHRYPQLNPMKSNRNDWRMAVLGAAAASFTMVIYVKPLSPMYLLEQWKQLVNDWKSGIIVWNESTAHDMTSETHRAFDEITIPGDITLFSPHVQTLEHKTTKRKQVLEPQLLRQNDKETIDDNILSIPLPPPTHDLQMIDTEGISLMIPVTNENYHSTKTSEVMDTKIELNPNTGEINWDAPTLGGLANGQCGKEFKLAFSCFVHSHTTPKGVDCIKSFNRMQDCFTNNIT</sequence>
<dbReference type="Proteomes" id="UP000644660">
    <property type="component" value="Unassembled WGS sequence"/>
</dbReference>
<keyword evidence="10" id="KW-0676">Redox-active center</keyword>
<evidence type="ECO:0000256" key="9">
    <source>
        <dbReference type="ARBA" id="ARBA00023157"/>
    </source>
</evidence>
<keyword evidence="4" id="KW-0813">Transport</keyword>
<keyword evidence="6" id="KW-0560">Oxidoreductase</keyword>
<evidence type="ECO:0000256" key="11">
    <source>
        <dbReference type="ARBA" id="ARBA00033150"/>
    </source>
</evidence>
<dbReference type="Gene3D" id="1.10.287.2900">
    <property type="match status" value="1"/>
</dbReference>
<keyword evidence="7" id="KW-0811">Translocation</keyword>
<dbReference type="RefSeq" id="XP_041408847.1">
    <property type="nucleotide sequence ID" value="XM_041552913.1"/>
</dbReference>
<keyword evidence="8" id="KW-0496">Mitochondrion</keyword>
<evidence type="ECO:0000256" key="4">
    <source>
        <dbReference type="ARBA" id="ARBA00022448"/>
    </source>
</evidence>
<dbReference type="InterPro" id="IPR039289">
    <property type="entry name" value="CHCHD4"/>
</dbReference>
<evidence type="ECO:0000256" key="12">
    <source>
        <dbReference type="SAM" id="Phobius"/>
    </source>
</evidence>
<keyword evidence="12" id="KW-1133">Transmembrane helix</keyword>
<keyword evidence="9" id="KW-1015">Disulfide bond</keyword>